<keyword evidence="3" id="KW-1185">Reference proteome</keyword>
<feature type="non-terminal residue" evidence="2">
    <location>
        <position position="1"/>
    </location>
</feature>
<feature type="repeat" description="ANK" evidence="1">
    <location>
        <begin position="2"/>
        <end position="34"/>
    </location>
</feature>
<evidence type="ECO:0000313" key="2">
    <source>
        <dbReference type="EMBL" id="MCE3052523.1"/>
    </source>
</evidence>
<reference evidence="2 3" key="1">
    <citation type="journal article" date="2021" name="BMC Genomics">
        <title>Datura genome reveals duplications of psychoactive alkaloid biosynthetic genes and high mutation rate following tissue culture.</title>
        <authorList>
            <person name="Rajewski A."/>
            <person name="Carter-House D."/>
            <person name="Stajich J."/>
            <person name="Litt A."/>
        </authorList>
    </citation>
    <scope>NUCLEOTIDE SEQUENCE [LARGE SCALE GENOMIC DNA]</scope>
    <source>
        <strain evidence="2">AR-01</strain>
    </source>
</reference>
<dbReference type="PROSITE" id="PS50088">
    <property type="entry name" value="ANK_REPEAT"/>
    <property type="match status" value="1"/>
</dbReference>
<evidence type="ECO:0000313" key="3">
    <source>
        <dbReference type="Proteomes" id="UP000823775"/>
    </source>
</evidence>
<proteinExistence type="predicted"/>
<dbReference type="InterPro" id="IPR036770">
    <property type="entry name" value="Ankyrin_rpt-contain_sf"/>
</dbReference>
<dbReference type="PROSITE" id="PS50297">
    <property type="entry name" value="ANK_REP_REGION"/>
    <property type="match status" value="1"/>
</dbReference>
<gene>
    <name evidence="2" type="primary">XBAT35</name>
    <name evidence="2" type="ORF">HAX54_052815</name>
</gene>
<dbReference type="InterPro" id="IPR002110">
    <property type="entry name" value="Ankyrin_rpt"/>
</dbReference>
<dbReference type="Pfam" id="PF00023">
    <property type="entry name" value="Ank"/>
    <property type="match status" value="1"/>
</dbReference>
<protein>
    <submittedName>
        <fullName evidence="2">E3 ubiquitin-protein ligase xbat35</fullName>
    </submittedName>
</protein>
<evidence type="ECO:0000256" key="1">
    <source>
        <dbReference type="PROSITE-ProRule" id="PRU00023"/>
    </source>
</evidence>
<sequence length="114" mass="12718">YHAGTVLHHAAKRGLDDTVQLLLSYGANPLIKNDACQTPLEVARAKGFSNVVRTIERQICVFSGWMKEFYGLGFLEALAPQLLSRKIWVVVIPWGIVDPLKPLKLELAIYSSLQ</sequence>
<accession>A0ABS8WNY5</accession>
<organism evidence="2 3">
    <name type="scientific">Datura stramonium</name>
    <name type="common">Jimsonweed</name>
    <name type="synonym">Common thornapple</name>
    <dbReference type="NCBI Taxonomy" id="4076"/>
    <lineage>
        <taxon>Eukaryota</taxon>
        <taxon>Viridiplantae</taxon>
        <taxon>Streptophyta</taxon>
        <taxon>Embryophyta</taxon>
        <taxon>Tracheophyta</taxon>
        <taxon>Spermatophyta</taxon>
        <taxon>Magnoliopsida</taxon>
        <taxon>eudicotyledons</taxon>
        <taxon>Gunneridae</taxon>
        <taxon>Pentapetalae</taxon>
        <taxon>asterids</taxon>
        <taxon>lamiids</taxon>
        <taxon>Solanales</taxon>
        <taxon>Solanaceae</taxon>
        <taxon>Solanoideae</taxon>
        <taxon>Datureae</taxon>
        <taxon>Datura</taxon>
    </lineage>
</organism>
<dbReference type="Gene3D" id="1.25.40.20">
    <property type="entry name" value="Ankyrin repeat-containing domain"/>
    <property type="match status" value="1"/>
</dbReference>
<comment type="caution">
    <text evidence="2">The sequence shown here is derived from an EMBL/GenBank/DDBJ whole genome shotgun (WGS) entry which is preliminary data.</text>
</comment>
<feature type="non-terminal residue" evidence="2">
    <location>
        <position position="114"/>
    </location>
</feature>
<dbReference type="SUPFAM" id="SSF48403">
    <property type="entry name" value="Ankyrin repeat"/>
    <property type="match status" value="1"/>
</dbReference>
<keyword evidence="1" id="KW-0040">ANK repeat</keyword>
<dbReference type="EMBL" id="JACEIK010009675">
    <property type="protein sequence ID" value="MCE3052523.1"/>
    <property type="molecule type" value="Genomic_DNA"/>
</dbReference>
<dbReference type="Proteomes" id="UP000823775">
    <property type="component" value="Unassembled WGS sequence"/>
</dbReference>
<name>A0ABS8WNY5_DATST</name>